<dbReference type="RefSeq" id="WP_190290136.1">
    <property type="nucleotide sequence ID" value="NZ_JABFCZ010000004.1"/>
</dbReference>
<dbReference type="SUPFAM" id="SSF56762">
    <property type="entry name" value="HydB/Nqo4-like"/>
    <property type="match status" value="1"/>
</dbReference>
<dbReference type="PANTHER" id="PTHR42958">
    <property type="entry name" value="HYDROGENASE-2 LARGE CHAIN"/>
    <property type="match status" value="1"/>
</dbReference>
<dbReference type="InterPro" id="IPR050867">
    <property type="entry name" value="NiFe/NiFeSe_hydrgnase_LSU"/>
</dbReference>
<evidence type="ECO:0008006" key="3">
    <source>
        <dbReference type="Google" id="ProtNLM"/>
    </source>
</evidence>
<reference evidence="1" key="1">
    <citation type="submission" date="2020-05" db="EMBL/GenBank/DDBJ databases">
        <title>Identification of trans-AT polyketide cluster in two marine bacteria, producers of a novel glutaramide-containing polyketide sesbanimide D and analogs.</title>
        <authorList>
            <person name="Kacar D."/>
            <person name="Rodriguez P."/>
            <person name="Canedo L."/>
            <person name="Gonzalez E."/>
            <person name="Galan B."/>
            <person name="De La Calle F."/>
            <person name="Garcia J.L."/>
        </authorList>
    </citation>
    <scope>NUCLEOTIDE SEQUENCE</scope>
    <source>
        <strain evidence="1">PHM038</strain>
    </source>
</reference>
<dbReference type="Gene3D" id="1.10.645.10">
    <property type="entry name" value="Cytochrome-c3 Hydrogenase, chain B"/>
    <property type="match status" value="1"/>
</dbReference>
<comment type="caution">
    <text evidence="1">The sequence shown here is derived from an EMBL/GenBank/DDBJ whole genome shotgun (WGS) entry which is preliminary data.</text>
</comment>
<evidence type="ECO:0000313" key="2">
    <source>
        <dbReference type="Proteomes" id="UP000598467"/>
    </source>
</evidence>
<dbReference type="EMBL" id="JABFCZ010000004">
    <property type="protein sequence ID" value="MBD1545466.1"/>
    <property type="molecule type" value="Genomic_DNA"/>
</dbReference>
<dbReference type="PANTHER" id="PTHR42958:SF4">
    <property type="entry name" value="HYDROGENASE EXPRESSION_FORMATION PROTEIN HUPK"/>
    <property type="match status" value="1"/>
</dbReference>
<accession>A0A926S4J2</accession>
<organism evidence="1 2">
    <name type="scientific">Roseibium aggregatum</name>
    <dbReference type="NCBI Taxonomy" id="187304"/>
    <lineage>
        <taxon>Bacteria</taxon>
        <taxon>Pseudomonadati</taxon>
        <taxon>Pseudomonadota</taxon>
        <taxon>Alphaproteobacteria</taxon>
        <taxon>Hyphomicrobiales</taxon>
        <taxon>Stappiaceae</taxon>
        <taxon>Roseibium</taxon>
    </lineage>
</organism>
<dbReference type="InterPro" id="IPR029014">
    <property type="entry name" value="NiFe-Hase_large"/>
</dbReference>
<gene>
    <name evidence="1" type="ORF">HK439_04280</name>
</gene>
<sequence>MSTEGKVLIELPARPGTPVGVTFRPPADVTRLFIGKTPEEVLRLVPALHSVCATAQTHAAVLALEGALDITVADETARARQALTMMECLREHGLRAIMDWPRLMGQTADNLAARQAMTILPRFQTALSEASAPFSLGAKVSMTREPLYRIIAEAAEFLKATVFGEPLDRWLSRRGPDSLRGWAESAKTAAGRFILWLFATDRFCVAAFPPVRLPEFDARTLPAWLSTESENGMAEATSYIRRADDPLLTGLGTPGLGARFIARLVELARLPGEMLAVLTEKTRPAPAIRDETGTGYGAVQAARGPLIHTATIEQDRVTTYRMLPPTERNFASHGIAARCLDDLRAANEDERRLRANLVVNAIDPCFAYEVRTG</sequence>
<dbReference type="Proteomes" id="UP000598467">
    <property type="component" value="Unassembled WGS sequence"/>
</dbReference>
<dbReference type="AlphaFoldDB" id="A0A926S4J2"/>
<protein>
    <recommendedName>
        <fullName evidence="3">Ni,Fe-hydrogenase I large subunit</fullName>
    </recommendedName>
</protein>
<name>A0A926S4J2_9HYPH</name>
<evidence type="ECO:0000313" key="1">
    <source>
        <dbReference type="EMBL" id="MBD1545466.1"/>
    </source>
</evidence>
<proteinExistence type="predicted"/>